<dbReference type="Pfam" id="PF07944">
    <property type="entry name" value="Beta-AFase-like_GH127_cat"/>
    <property type="match status" value="1"/>
</dbReference>
<comment type="caution">
    <text evidence="2">The sequence shown here is derived from an EMBL/GenBank/DDBJ whole genome shotgun (WGS) entry which is preliminary data.</text>
</comment>
<sequence>MASAKLVSFKYGEIPVGATKPRGWVKDQLRLAADGLAGHMFEFYRYVKNSSWLGGSEEYSELNEAAPYWYNGIVPLAYTLNDERLKAQANQFLDYVITHQADDGWLGPETTKETRGLWARCLLLLGMAAHAQAEPERRDEIINSMLRFTRLAHVMIQNNYQGYLSHEGDRFDPLKFGLARAHELSTTLQWLYQNVAEENRSVIWDTMDLMWTGAEIGGRDWSKFFVTGEFPTSASIKPQPNFQHGINVAQGLRYMAQKYRMNHDEKLARQTREAVDMAFRYHGTPSGSITSDEFLGGLSPQRGTELCMAVELMFSLSWLHRLFGDNDYADLTEQAAFNALPGGISPDWWTHQYVTQSNQPWIKRLDGRPFYDVSPYGNVFGLEPDYPCCLVNHHQGLPKLVCSAFVRKGGNGLIHRFLIPAETSMELDGGHVSVTADTHYPFDQVISYRFTTTKSFDFYIRLPSWATASSRATLPGGRVIPLVRDHDDVFHFTVPAGSSQLTVTLGTEVRVVNRPLSSAVSIYWGSLLYALDIAYTETSTAPTHWKKNVDPLPTDSTYPQLRDRMLVPEEEAEWRVAIDPSQIVIHWANRDTDPESPLPNPIYARGAPPMVISVAATRIAWPVVNGAAHEVPTEVTTEGEPFVAKFVPFASAPLHMAEVPTVSLPKLNLPRQSP</sequence>
<feature type="domain" description="Non-reducing end beta-L-arabinofuranosidase-like GH127 catalytic" evidence="1">
    <location>
        <begin position="68"/>
        <end position="357"/>
    </location>
</feature>
<protein>
    <recommendedName>
        <fullName evidence="1">Non-reducing end beta-L-arabinofuranosidase-like GH127 catalytic domain-containing protein</fullName>
    </recommendedName>
</protein>
<dbReference type="GO" id="GO:0005975">
    <property type="term" value="P:carbohydrate metabolic process"/>
    <property type="evidence" value="ECO:0007669"/>
    <property type="project" value="InterPro"/>
</dbReference>
<dbReference type="STRING" id="1403190.A0A0F0HZA7"/>
<dbReference type="PANTHER" id="PTHR31151:SF0">
    <property type="entry name" value="PROLINE-TRNA LIGASE (DUF1680)"/>
    <property type="match status" value="1"/>
</dbReference>
<evidence type="ECO:0000313" key="2">
    <source>
        <dbReference type="EMBL" id="KJK60261.1"/>
    </source>
</evidence>
<name>A0A0F0HZA7_ASPPU</name>
<dbReference type="InterPro" id="IPR008928">
    <property type="entry name" value="6-hairpin_glycosidase_sf"/>
</dbReference>
<dbReference type="AlphaFoldDB" id="A0A0F0HZA7"/>
<organism evidence="2 3">
    <name type="scientific">Aspergillus parasiticus (strain ATCC 56775 / NRRL 5862 / SRRC 143 / SU-1)</name>
    <dbReference type="NCBI Taxonomy" id="1403190"/>
    <lineage>
        <taxon>Eukaryota</taxon>
        <taxon>Fungi</taxon>
        <taxon>Dikarya</taxon>
        <taxon>Ascomycota</taxon>
        <taxon>Pezizomycotina</taxon>
        <taxon>Eurotiomycetes</taxon>
        <taxon>Eurotiomycetidae</taxon>
        <taxon>Eurotiales</taxon>
        <taxon>Aspergillaceae</taxon>
        <taxon>Aspergillus</taxon>
        <taxon>Aspergillus subgen. Circumdati</taxon>
    </lineage>
</organism>
<dbReference type="Proteomes" id="UP000033540">
    <property type="component" value="Unassembled WGS sequence"/>
</dbReference>
<evidence type="ECO:0000313" key="3">
    <source>
        <dbReference type="Proteomes" id="UP000033540"/>
    </source>
</evidence>
<dbReference type="SUPFAM" id="SSF48208">
    <property type="entry name" value="Six-hairpin glycosidases"/>
    <property type="match status" value="1"/>
</dbReference>
<gene>
    <name evidence="2" type="ORF">P875_00053540</name>
</gene>
<accession>A0A0F0HZA7</accession>
<dbReference type="PANTHER" id="PTHR31151">
    <property type="entry name" value="PROLINE-TRNA LIGASE (DUF1680)"/>
    <property type="match status" value="1"/>
</dbReference>
<evidence type="ECO:0000259" key="1">
    <source>
        <dbReference type="Pfam" id="PF07944"/>
    </source>
</evidence>
<proteinExistence type="predicted"/>
<reference evidence="2 3" key="1">
    <citation type="submission" date="2015-02" db="EMBL/GenBank/DDBJ databases">
        <title>Draft genome sequence of Aspergillus parasiticus SU-1.</title>
        <authorList>
            <person name="Yu J."/>
            <person name="Fedorova N."/>
            <person name="Yin Y."/>
            <person name="Losada L."/>
            <person name="Zafar N."/>
            <person name="Taujale R."/>
            <person name="Ehrlich K.C."/>
            <person name="Bhatnagar D."/>
            <person name="Cleveland T.E."/>
            <person name="Bennett J.W."/>
            <person name="Nierman W.C."/>
        </authorList>
    </citation>
    <scope>NUCLEOTIDE SEQUENCE [LARGE SCALE GENOMIC DNA]</scope>
    <source>
        <strain evidence="3">ATCC 56775 / NRRL 5862 / SRRC 143 / SU-1</strain>
    </source>
</reference>
<dbReference type="OrthoDB" id="5358475at2759"/>
<dbReference type="InterPro" id="IPR012878">
    <property type="entry name" value="Beta-AFase-like_GH127_cat"/>
</dbReference>
<dbReference type="EMBL" id="JZEE01000746">
    <property type="protein sequence ID" value="KJK60261.1"/>
    <property type="molecule type" value="Genomic_DNA"/>
</dbReference>